<name>A0AAP0IG29_9MAGN</name>
<dbReference type="AlphaFoldDB" id="A0AAP0IG29"/>
<comment type="caution">
    <text evidence="1">The sequence shown here is derived from an EMBL/GenBank/DDBJ whole genome shotgun (WGS) entry which is preliminary data.</text>
</comment>
<proteinExistence type="predicted"/>
<evidence type="ECO:0000313" key="2">
    <source>
        <dbReference type="Proteomes" id="UP001420932"/>
    </source>
</evidence>
<gene>
    <name evidence="1" type="ORF">Syun_021262</name>
</gene>
<protein>
    <submittedName>
        <fullName evidence="1">Uncharacterized protein</fullName>
    </submittedName>
</protein>
<evidence type="ECO:0000313" key="1">
    <source>
        <dbReference type="EMBL" id="KAK9114465.1"/>
    </source>
</evidence>
<accession>A0AAP0IG29</accession>
<organism evidence="1 2">
    <name type="scientific">Stephania yunnanensis</name>
    <dbReference type="NCBI Taxonomy" id="152371"/>
    <lineage>
        <taxon>Eukaryota</taxon>
        <taxon>Viridiplantae</taxon>
        <taxon>Streptophyta</taxon>
        <taxon>Embryophyta</taxon>
        <taxon>Tracheophyta</taxon>
        <taxon>Spermatophyta</taxon>
        <taxon>Magnoliopsida</taxon>
        <taxon>Ranunculales</taxon>
        <taxon>Menispermaceae</taxon>
        <taxon>Menispermoideae</taxon>
        <taxon>Cissampelideae</taxon>
        <taxon>Stephania</taxon>
    </lineage>
</organism>
<dbReference type="Proteomes" id="UP001420932">
    <property type="component" value="Unassembled WGS sequence"/>
</dbReference>
<dbReference type="EMBL" id="JBBNAF010000009">
    <property type="protein sequence ID" value="KAK9114465.1"/>
    <property type="molecule type" value="Genomic_DNA"/>
</dbReference>
<keyword evidence="2" id="KW-1185">Reference proteome</keyword>
<sequence length="96" mass="11350">MITNVWPQPFTEVVHILRIISHKIFNKLSYTIISIHILHHRLLYFLSKVHEFPPQPLHYCRREVLLIELLLESVICLKPSMSSYCHMSPNICVSLE</sequence>
<reference evidence="1 2" key="1">
    <citation type="submission" date="2024-01" db="EMBL/GenBank/DDBJ databases">
        <title>Genome assemblies of Stephania.</title>
        <authorList>
            <person name="Yang L."/>
        </authorList>
    </citation>
    <scope>NUCLEOTIDE SEQUENCE [LARGE SCALE GENOMIC DNA]</scope>
    <source>
        <strain evidence="1">YNDBR</strain>
        <tissue evidence="1">Leaf</tissue>
    </source>
</reference>